<dbReference type="InterPro" id="IPR036414">
    <property type="entry name" value="YaeB_N_sf"/>
</dbReference>
<feature type="domain" description="TsaA-like" evidence="9">
    <location>
        <begin position="37"/>
        <end position="175"/>
    </location>
</feature>
<dbReference type="FunFam" id="3.30.2310.10:FF:000002">
    <property type="entry name" value="tRNA methyltransferase O"/>
    <property type="match status" value="1"/>
</dbReference>
<dbReference type="Proteomes" id="UP000008672">
    <property type="component" value="Unassembled WGS sequence"/>
</dbReference>
<evidence type="ECO:0000256" key="5">
    <source>
        <dbReference type="ARBA" id="ARBA00033753"/>
    </source>
</evidence>
<dbReference type="AlphaFoldDB" id="H3AVD4"/>
<dbReference type="InterPro" id="IPR040372">
    <property type="entry name" value="YaeB-like"/>
</dbReference>
<protein>
    <recommendedName>
        <fullName evidence="7">tRNA (adenine(37)-N6)-methyltransferase</fullName>
    </recommendedName>
    <alternativeName>
        <fullName evidence="8">tRNA methyltransferase O</fullName>
    </alternativeName>
</protein>
<dbReference type="Ensembl" id="ENSLACT00000013701.1">
    <property type="protein sequence ID" value="ENSLACP00000013605.1"/>
    <property type="gene ID" value="ENSLACG00000011977.1"/>
</dbReference>
<dbReference type="Bgee" id="ENSLACG00000011977">
    <property type="expression patterns" value="Expressed in chordate pharynx and 3 other cell types or tissues"/>
</dbReference>
<dbReference type="GO" id="GO:0032259">
    <property type="term" value="P:methylation"/>
    <property type="evidence" value="ECO:0007669"/>
    <property type="project" value="UniProtKB-KW"/>
</dbReference>
<reference evidence="10" key="2">
    <citation type="submission" date="2025-08" db="UniProtKB">
        <authorList>
            <consortium name="Ensembl"/>
        </authorList>
    </citation>
    <scope>IDENTIFICATION</scope>
</reference>
<organism evidence="10 11">
    <name type="scientific">Latimeria chalumnae</name>
    <name type="common">Coelacanth</name>
    <dbReference type="NCBI Taxonomy" id="7897"/>
    <lineage>
        <taxon>Eukaryota</taxon>
        <taxon>Metazoa</taxon>
        <taxon>Chordata</taxon>
        <taxon>Craniata</taxon>
        <taxon>Vertebrata</taxon>
        <taxon>Euteleostomi</taxon>
        <taxon>Coelacanthiformes</taxon>
        <taxon>Coelacanthidae</taxon>
        <taxon>Latimeria</taxon>
    </lineage>
</organism>
<evidence type="ECO:0000256" key="4">
    <source>
        <dbReference type="ARBA" id="ARBA00022694"/>
    </source>
</evidence>
<evidence type="ECO:0000256" key="6">
    <source>
        <dbReference type="ARBA" id="ARBA00051117"/>
    </source>
</evidence>
<dbReference type="NCBIfam" id="TIGR00104">
    <property type="entry name" value="tRNA_TsaA"/>
    <property type="match status" value="1"/>
</dbReference>
<dbReference type="eggNOG" id="KOG2942">
    <property type="taxonomic scope" value="Eukaryota"/>
</dbReference>
<dbReference type="InterPro" id="IPR036413">
    <property type="entry name" value="YaeB-like_sf"/>
</dbReference>
<keyword evidence="11" id="KW-1185">Reference proteome</keyword>
<reference evidence="11" key="1">
    <citation type="submission" date="2011-08" db="EMBL/GenBank/DDBJ databases">
        <title>The draft genome of Latimeria chalumnae.</title>
        <authorList>
            <person name="Di Palma F."/>
            <person name="Alfoldi J."/>
            <person name="Johnson J."/>
            <person name="Berlin A."/>
            <person name="Gnerre S."/>
            <person name="Jaffe D."/>
            <person name="MacCallum I."/>
            <person name="Young S."/>
            <person name="Walker B.J."/>
            <person name="Lander E."/>
            <person name="Lindblad-Toh K."/>
        </authorList>
    </citation>
    <scope>NUCLEOTIDE SEQUENCE [LARGE SCALE GENOMIC DNA]</scope>
    <source>
        <strain evidence="11">Wild caught</strain>
    </source>
</reference>
<name>H3AVD4_LATCH</name>
<evidence type="ECO:0000259" key="9">
    <source>
        <dbReference type="PROSITE" id="PS51668"/>
    </source>
</evidence>
<dbReference type="STRING" id="7897.ENSLACP00000013605"/>
<dbReference type="PANTHER" id="PTHR12818:SF0">
    <property type="entry name" value="TRNA (ADENINE(37)-N6)-METHYLTRANSFERASE"/>
    <property type="match status" value="1"/>
</dbReference>
<evidence type="ECO:0000256" key="3">
    <source>
        <dbReference type="ARBA" id="ARBA00022691"/>
    </source>
</evidence>
<dbReference type="FunCoup" id="H3AVD4">
    <property type="interactions" value="1182"/>
</dbReference>
<dbReference type="InterPro" id="IPR023370">
    <property type="entry name" value="TrmO-like_N"/>
</dbReference>
<comment type="catalytic activity">
    <reaction evidence="6">
        <text>N(6)-L-threonylcarbamoyladenosine(37) in tRNA + S-adenosyl-L-methionine = N(6)-methyl,N(6)-L-threonylcarbamoyladenosine(37) in tRNA + S-adenosyl-L-homocysteine + H(+)</text>
        <dbReference type="Rhea" id="RHEA:70027"/>
        <dbReference type="Rhea" id="RHEA-COMP:10163"/>
        <dbReference type="Rhea" id="RHEA-COMP:17808"/>
        <dbReference type="ChEBI" id="CHEBI:15378"/>
        <dbReference type="ChEBI" id="CHEBI:57856"/>
        <dbReference type="ChEBI" id="CHEBI:59789"/>
        <dbReference type="ChEBI" id="CHEBI:74418"/>
        <dbReference type="ChEBI" id="CHEBI:188470"/>
    </reaction>
    <physiologicalReaction direction="left-to-right" evidence="6">
        <dbReference type="Rhea" id="RHEA:70028"/>
    </physiologicalReaction>
</comment>
<dbReference type="SUPFAM" id="SSF118196">
    <property type="entry name" value="YaeB-like"/>
    <property type="match status" value="1"/>
</dbReference>
<keyword evidence="1" id="KW-0489">Methyltransferase</keyword>
<dbReference type="PANTHER" id="PTHR12818">
    <property type="entry name" value="TRNA (ADENINE(37)-N6)-METHYLTRANSFERASE"/>
    <property type="match status" value="1"/>
</dbReference>
<dbReference type="GO" id="GO:0008033">
    <property type="term" value="P:tRNA processing"/>
    <property type="evidence" value="ECO:0007669"/>
    <property type="project" value="UniProtKB-KW"/>
</dbReference>
<accession>H3AVD4</accession>
<proteinExistence type="inferred from homology"/>
<evidence type="ECO:0000313" key="11">
    <source>
        <dbReference type="Proteomes" id="UP000008672"/>
    </source>
</evidence>
<evidence type="ECO:0000313" key="10">
    <source>
        <dbReference type="Ensembl" id="ENSLACP00000013605.1"/>
    </source>
</evidence>
<dbReference type="GeneTree" id="ENSGT00390000004643"/>
<dbReference type="InParanoid" id="H3AVD4"/>
<dbReference type="CDD" id="cd09281">
    <property type="entry name" value="UPF0066"/>
    <property type="match status" value="1"/>
</dbReference>
<dbReference type="EMBL" id="AFYH01092951">
    <property type="status" value="NOT_ANNOTATED_CDS"/>
    <property type="molecule type" value="Genomic_DNA"/>
</dbReference>
<dbReference type="GO" id="GO:0008168">
    <property type="term" value="F:methyltransferase activity"/>
    <property type="evidence" value="ECO:0007669"/>
    <property type="project" value="UniProtKB-KW"/>
</dbReference>
<dbReference type="FunFam" id="2.40.30.70:FF:000002">
    <property type="entry name" value="tRNA (Adenine(37)-N6)-methyltransferase isoform X1"/>
    <property type="match status" value="1"/>
</dbReference>
<keyword evidence="4" id="KW-0819">tRNA processing</keyword>
<gene>
    <name evidence="10" type="primary">TRMO</name>
</gene>
<dbReference type="Gene3D" id="2.40.30.70">
    <property type="entry name" value="YaeB-like"/>
    <property type="match status" value="1"/>
</dbReference>
<dbReference type="PROSITE" id="PS51668">
    <property type="entry name" value="TSAA_2"/>
    <property type="match status" value="1"/>
</dbReference>
<dbReference type="Pfam" id="PF01980">
    <property type="entry name" value="TrmO_N"/>
    <property type="match status" value="1"/>
</dbReference>
<dbReference type="Gene3D" id="3.30.2310.10">
    <property type="entry name" value="YaeB-like"/>
    <property type="match status" value="1"/>
</dbReference>
<evidence type="ECO:0000256" key="1">
    <source>
        <dbReference type="ARBA" id="ARBA00022603"/>
    </source>
</evidence>
<reference evidence="10" key="3">
    <citation type="submission" date="2025-09" db="UniProtKB">
        <authorList>
            <consortium name="Ensembl"/>
        </authorList>
    </citation>
    <scope>IDENTIFICATION</scope>
</reference>
<evidence type="ECO:0000256" key="2">
    <source>
        <dbReference type="ARBA" id="ARBA00022679"/>
    </source>
</evidence>
<dbReference type="OMA" id="IDMIQGT"/>
<evidence type="ECO:0000256" key="8">
    <source>
        <dbReference type="ARBA" id="ARBA00079732"/>
    </source>
</evidence>
<comment type="similarity">
    <text evidence="5">Belongs to the tRNA methyltransferase O family.</text>
</comment>
<keyword evidence="2" id="KW-0808">Transferase</keyword>
<sequence length="437" mass="48831">MLDIKPLLTEVKQKEGRSTENHDDRPCVSLERGNLLTVPIGYIDSCFSAKNGTPRQPTVCSLSRARLKIDKTVFNNPEHSLLGLEQFSHVWIIFVFHKNGHLSYKAKVKPPRLNGVKTGVLSTRSPHRPNAIGLTLAKLESIEGDTLHLSGIDTIQGTPVLDVKPYIPEYDQPVGEMEQHEQSNAVDGLQQGADWSGVPVTTDAHADASEIMESKSFRQQLNPKFKNGLNKEGREQEVLNENLDKGAFQLTRTVLQKSTVSGTTEGVVPRNCVDHNLIKAVEKIEQYLSTEDILGDSTQRTRDAQLGGERSVLKDQGLTMDQFKARDSVTHNVSLSIVASWVRQSPVANLEVRFTPHAAKDLDLFQAMDADPRKTPFRYLQSLEEARSAITAVLLADPRSVYRRKHCQDQLFYFTLDAAHITCWFGDGFAEILRIKP</sequence>
<keyword evidence="3" id="KW-0949">S-adenosyl-L-methionine</keyword>
<dbReference type="EMBL" id="AFYH01092952">
    <property type="status" value="NOT_ANNOTATED_CDS"/>
    <property type="molecule type" value="Genomic_DNA"/>
</dbReference>
<evidence type="ECO:0000256" key="7">
    <source>
        <dbReference type="ARBA" id="ARBA00068542"/>
    </source>
</evidence>
<dbReference type="HOGENOM" id="CLU_013458_1_0_1"/>